<evidence type="ECO:0000313" key="2">
    <source>
        <dbReference type="EMBL" id="SOB86657.1"/>
    </source>
</evidence>
<sequence length="68" mass="7351">MALTQDPAPRNARHFMVWIVTGVIAGLVCFLARMLIDNDEIGNSVVPDVLIGGAIAAIVAVLRRPRRV</sequence>
<proteinExistence type="predicted"/>
<keyword evidence="1" id="KW-0812">Transmembrane</keyword>
<reference evidence="2 3" key="1">
    <citation type="submission" date="2017-07" db="EMBL/GenBank/DDBJ databases">
        <authorList>
            <person name="Sun Z.S."/>
            <person name="Albrecht U."/>
            <person name="Echele G."/>
            <person name="Lee C.C."/>
        </authorList>
    </citation>
    <scope>NUCLEOTIDE SEQUENCE [LARGE SCALE GENOMIC DNA]</scope>
    <source>
        <strain evidence="2 3">CGMCC 1.12672</strain>
    </source>
</reference>
<dbReference type="OrthoDB" id="5492415at2"/>
<dbReference type="RefSeq" id="WP_097063656.1">
    <property type="nucleotide sequence ID" value="NZ_OBMI01000002.1"/>
</dbReference>
<dbReference type="Proteomes" id="UP000219494">
    <property type="component" value="Unassembled WGS sequence"/>
</dbReference>
<evidence type="ECO:0000313" key="3">
    <source>
        <dbReference type="Proteomes" id="UP000219494"/>
    </source>
</evidence>
<dbReference type="EMBL" id="OBMI01000002">
    <property type="protein sequence ID" value="SOB86657.1"/>
    <property type="molecule type" value="Genomic_DNA"/>
</dbReference>
<organism evidence="2 3">
    <name type="scientific">Sphingomonas guangdongensis</name>
    <dbReference type="NCBI Taxonomy" id="1141890"/>
    <lineage>
        <taxon>Bacteria</taxon>
        <taxon>Pseudomonadati</taxon>
        <taxon>Pseudomonadota</taxon>
        <taxon>Alphaproteobacteria</taxon>
        <taxon>Sphingomonadales</taxon>
        <taxon>Sphingomonadaceae</taxon>
        <taxon>Sphingomonas</taxon>
    </lineage>
</organism>
<name>A0A285R2S4_9SPHN</name>
<gene>
    <name evidence="2" type="ORF">SAMN06297144_1765</name>
</gene>
<keyword evidence="3" id="KW-1185">Reference proteome</keyword>
<accession>A0A285R2S4</accession>
<feature type="transmembrane region" description="Helical" evidence="1">
    <location>
        <begin position="41"/>
        <end position="62"/>
    </location>
</feature>
<keyword evidence="1" id="KW-1133">Transmembrane helix</keyword>
<feature type="transmembrane region" description="Helical" evidence="1">
    <location>
        <begin position="15"/>
        <end position="35"/>
    </location>
</feature>
<evidence type="ECO:0000256" key="1">
    <source>
        <dbReference type="SAM" id="Phobius"/>
    </source>
</evidence>
<protein>
    <submittedName>
        <fullName evidence="2">Uncharacterized protein</fullName>
    </submittedName>
</protein>
<dbReference type="AlphaFoldDB" id="A0A285R2S4"/>
<keyword evidence="1" id="KW-0472">Membrane</keyword>